<evidence type="ECO:0000313" key="2">
    <source>
        <dbReference type="EMBL" id="CBJ48553.1"/>
    </source>
</evidence>
<feature type="compositionally biased region" description="Gly residues" evidence="1">
    <location>
        <begin position="63"/>
        <end position="82"/>
    </location>
</feature>
<dbReference type="Gene3D" id="3.40.50.300">
    <property type="entry name" value="P-loop containing nucleotide triphosphate hydrolases"/>
    <property type="match status" value="1"/>
</dbReference>
<dbReference type="EMBL" id="FN648431">
    <property type="protein sequence ID" value="CBJ48553.1"/>
    <property type="molecule type" value="Genomic_DNA"/>
</dbReference>
<organism evidence="2 3">
    <name type="scientific">Ectocarpus siliculosus</name>
    <name type="common">Brown alga</name>
    <name type="synonym">Conferva siliculosa</name>
    <dbReference type="NCBI Taxonomy" id="2880"/>
    <lineage>
        <taxon>Eukaryota</taxon>
        <taxon>Sar</taxon>
        <taxon>Stramenopiles</taxon>
        <taxon>Ochrophyta</taxon>
        <taxon>PX clade</taxon>
        <taxon>Phaeophyceae</taxon>
        <taxon>Ectocarpales</taxon>
        <taxon>Ectocarpaceae</taxon>
        <taxon>Ectocarpus</taxon>
    </lineage>
</organism>
<protein>
    <recommendedName>
        <fullName evidence="4">Sulfotransferase domain-containing protein</fullName>
    </recommendedName>
</protein>
<gene>
    <name evidence="2" type="ORF">Esi_0025_0118</name>
</gene>
<dbReference type="InterPro" id="IPR027417">
    <property type="entry name" value="P-loop_NTPase"/>
</dbReference>
<evidence type="ECO:0000256" key="1">
    <source>
        <dbReference type="SAM" id="MobiDB-lite"/>
    </source>
</evidence>
<sequence>MPPRRVPGLGQRARGRLVCLAVVVLAAAGISTYKAIGGGGSRSGAHTAADAPQAAIIEGGKEAIGGGVRGNEGQPNKGGGGAEPVVPDGGDAAGAGEPPIKKNPAEGEVAAGLPTKKGKVEVFEETEDGGFLPKVGQIRVKTSESLDFSTEDTVPGSMWLPIALRDVATGDPWVTMCLIDYEHYQKSMADEGRAPLPPKGFIYHETRCGSTLVANMLATLAPSRVFSESKPPTQTIRECLTAGCDRHLLVKMFRNTMALMGRRRNGEQHEHLYFKFQNSKQISEAYPEVPWVFVFRDPVEVMVSNLKSYAGAPCVRIPRQEKLRKQASRKFKKLGGGGEPAMLKSKAARDAAALQKTRPKFGRGRGRGSEPWGREPEGVRGGGKRSRSLVEAAVVLGGSAPGEGVTATANGVAAGGGGGGDDAFSERDTGVVVWEEEEEEEEVEDGDSDFYASVSWSGGISGGIESSDLPLYPAAYSSAALFEPSPWESAAFGADERRRSLATKKTGQMLTMNMTMECANWLQAMCAFALAAEKETPSKALFVDYANLPDAVPEYVFPQHFGMEAEVAETVPDWKDRMFEAAGSYSKGLGKRTKEFTNDVKEKHKDASPLIVEASEKDGGLYEVYRSLEVMQSWRRPDSEEAHH</sequence>
<dbReference type="EMBL" id="FN649736">
    <property type="protein sequence ID" value="CBJ48553.1"/>
    <property type="molecule type" value="Genomic_DNA"/>
</dbReference>
<feature type="region of interest" description="Disordered" evidence="1">
    <location>
        <begin position="63"/>
        <end position="112"/>
    </location>
</feature>
<evidence type="ECO:0000313" key="3">
    <source>
        <dbReference type="Proteomes" id="UP000002630"/>
    </source>
</evidence>
<keyword evidence="3" id="KW-1185">Reference proteome</keyword>
<dbReference type="Proteomes" id="UP000002630">
    <property type="component" value="Linkage Group LG11"/>
</dbReference>
<evidence type="ECO:0008006" key="4">
    <source>
        <dbReference type="Google" id="ProtNLM"/>
    </source>
</evidence>
<reference evidence="2 3" key="1">
    <citation type="journal article" date="2010" name="Nature">
        <title>The Ectocarpus genome and the independent evolution of multicellularity in brown algae.</title>
        <authorList>
            <person name="Cock J.M."/>
            <person name="Sterck L."/>
            <person name="Rouze P."/>
            <person name="Scornet D."/>
            <person name="Allen A.E."/>
            <person name="Amoutzias G."/>
            <person name="Anthouard V."/>
            <person name="Artiguenave F."/>
            <person name="Aury J.M."/>
            <person name="Badger J.H."/>
            <person name="Beszteri B."/>
            <person name="Billiau K."/>
            <person name="Bonnet E."/>
            <person name="Bothwell J.H."/>
            <person name="Bowler C."/>
            <person name="Boyen C."/>
            <person name="Brownlee C."/>
            <person name="Carrano C.J."/>
            <person name="Charrier B."/>
            <person name="Cho G.Y."/>
            <person name="Coelho S.M."/>
            <person name="Collen J."/>
            <person name="Corre E."/>
            <person name="Da Silva C."/>
            <person name="Delage L."/>
            <person name="Delaroque N."/>
            <person name="Dittami S.M."/>
            <person name="Doulbeau S."/>
            <person name="Elias M."/>
            <person name="Farnham G."/>
            <person name="Gachon C.M."/>
            <person name="Gschloessl B."/>
            <person name="Heesch S."/>
            <person name="Jabbari K."/>
            <person name="Jubin C."/>
            <person name="Kawai H."/>
            <person name="Kimura K."/>
            <person name="Kloareg B."/>
            <person name="Kupper F.C."/>
            <person name="Lang D."/>
            <person name="Le Bail A."/>
            <person name="Leblanc C."/>
            <person name="Lerouge P."/>
            <person name="Lohr M."/>
            <person name="Lopez P.J."/>
            <person name="Martens C."/>
            <person name="Maumus F."/>
            <person name="Michel G."/>
            <person name="Miranda-Saavedra D."/>
            <person name="Morales J."/>
            <person name="Moreau H."/>
            <person name="Motomura T."/>
            <person name="Nagasato C."/>
            <person name="Napoli C.A."/>
            <person name="Nelson D.R."/>
            <person name="Nyvall-Collen P."/>
            <person name="Peters A.F."/>
            <person name="Pommier C."/>
            <person name="Potin P."/>
            <person name="Poulain J."/>
            <person name="Quesneville H."/>
            <person name="Read B."/>
            <person name="Rensing S.A."/>
            <person name="Ritter A."/>
            <person name="Rousvoal S."/>
            <person name="Samanta M."/>
            <person name="Samson G."/>
            <person name="Schroeder D.C."/>
            <person name="Segurens B."/>
            <person name="Strittmatter M."/>
            <person name="Tonon T."/>
            <person name="Tregear J.W."/>
            <person name="Valentin K."/>
            <person name="von Dassow P."/>
            <person name="Yamagishi T."/>
            <person name="Van de Peer Y."/>
            <person name="Wincker P."/>
        </authorList>
    </citation>
    <scope>NUCLEOTIDE SEQUENCE [LARGE SCALE GENOMIC DNA]</scope>
    <source>
        <strain evidence="3">Ec32 / CCAP1310/4</strain>
    </source>
</reference>
<accession>D7FTH5</accession>
<name>D7FTH5_ECTSI</name>
<dbReference type="SUPFAM" id="SSF52540">
    <property type="entry name" value="P-loop containing nucleoside triphosphate hydrolases"/>
    <property type="match status" value="1"/>
</dbReference>
<feature type="region of interest" description="Disordered" evidence="1">
    <location>
        <begin position="359"/>
        <end position="386"/>
    </location>
</feature>
<dbReference type="AlphaFoldDB" id="D7FTH5"/>
<feature type="compositionally biased region" description="Low complexity" evidence="1">
    <location>
        <begin position="83"/>
        <end position="98"/>
    </location>
</feature>
<dbReference type="InParanoid" id="D7FTH5"/>
<dbReference type="OrthoDB" id="42209at2759"/>
<proteinExistence type="predicted"/>